<name>A0ACC5XXM0_PANGG</name>
<comment type="caution">
    <text evidence="1">The sequence shown here is derived from an EMBL/GenBank/DDBJ whole genome shotgun (WGS) entry which is preliminary data.</text>
</comment>
<proteinExistence type="predicted"/>
<sequence>MFSSLTAMFKLLTAAFCVLLSVSGVGAAEGRELAAPRDVHFHSVNLRNTVRWSSGTADARGTTYTVEYAIYGDAVDVDGTEQVAWRPVEQCDGITQMECDVTEQTNDTEEEYYVRVRANGPNGRSEWTETDRRLRLADTILGPPQVNVTVLENKLHIKLSGPFRWRNPGKKRQSMFNIFPHMVYNISVYNNSSKHTQYFLQPKKLLQHGPLEYNSEHCVRAEVLSLSLHLTTTPSEWICVSTPDDPFKFQMMLMMLGIVVPTAICLFVLAAVGGFAYYYICGHKPRLPKSVKDIQQDVHMERKLQTFQPEKHLPSINVIIINNTKLSTAESKPSFPGPFHHGADIPERSPLAVAGDMIEAPYAVQNVQHTSAAAAAGVQSCHGSLSEDYGLVHQDDGNQVSPCPYNPRAAPHCVGGVNPYMAQTEMTEQSQERYEEEEEEEEEEDRETQTFCNWDRDTGQLQLDFPLLSRFGSETSETTETQMRRSAVLLPRRPVLTSVVVKQASEETADDDPLLQMEKDWDLQVQSTAE</sequence>
<organism evidence="1 2">
    <name type="scientific">Pangasianodon gigas</name>
    <name type="common">Mekong giant catfish</name>
    <name type="synonym">Pangasius gigas</name>
    <dbReference type="NCBI Taxonomy" id="30993"/>
    <lineage>
        <taxon>Eukaryota</taxon>
        <taxon>Metazoa</taxon>
        <taxon>Chordata</taxon>
        <taxon>Craniata</taxon>
        <taxon>Vertebrata</taxon>
        <taxon>Euteleostomi</taxon>
        <taxon>Actinopterygii</taxon>
        <taxon>Neopterygii</taxon>
        <taxon>Teleostei</taxon>
        <taxon>Ostariophysi</taxon>
        <taxon>Siluriformes</taxon>
        <taxon>Pangasiidae</taxon>
        <taxon>Pangasianodon</taxon>
    </lineage>
</organism>
<accession>A0ACC5XXM0</accession>
<dbReference type="Proteomes" id="UP000829447">
    <property type="component" value="Linkage Group LG30"/>
</dbReference>
<reference evidence="1 2" key="1">
    <citation type="journal article" date="2022" name="bioRxiv">
        <title>An ancient truncated duplication of the anti-Mullerian hormone receptor type 2 gene is a potential conserved master sex determinant in the Pangasiidae catfish family.</title>
        <authorList>
            <person name="Wen M."/>
            <person name="Pan Q."/>
            <person name="Jouanno E."/>
            <person name="Montfort J."/>
            <person name="Zahm M."/>
            <person name="Cabau C."/>
            <person name="Klopp C."/>
            <person name="Iampietro C."/>
            <person name="Roques C."/>
            <person name="Bouchez O."/>
            <person name="Castinel A."/>
            <person name="Donnadieu C."/>
            <person name="Parrinello H."/>
            <person name="Poncet C."/>
            <person name="Belmonte E."/>
            <person name="Gautier V."/>
            <person name="Avarre J.-C."/>
            <person name="Dugue R."/>
            <person name="Gustiano R."/>
            <person name="Ha T.T.T."/>
            <person name="Campet M."/>
            <person name="Sriphairoj K."/>
            <person name="Ribolli J."/>
            <person name="de Almeida F.L."/>
            <person name="Desvignes T."/>
            <person name="Postlethwait J.H."/>
            <person name="Bucao C.F."/>
            <person name="Robinson-Rechavi M."/>
            <person name="Bobe J."/>
            <person name="Herpin A."/>
            <person name="Guiguen Y."/>
        </authorList>
    </citation>
    <scope>NUCLEOTIDE SEQUENCE [LARGE SCALE GENOMIC DNA]</scope>
    <source>
        <strain evidence="1">YG-Dec2019</strain>
    </source>
</reference>
<protein>
    <submittedName>
        <fullName evidence="1">Uncharacterized protein</fullName>
    </submittedName>
</protein>
<evidence type="ECO:0000313" key="2">
    <source>
        <dbReference type="Proteomes" id="UP000829447"/>
    </source>
</evidence>
<keyword evidence="2" id="KW-1185">Reference proteome</keyword>
<gene>
    <name evidence="1" type="ORF">PGIGA_G00194760</name>
</gene>
<evidence type="ECO:0000313" key="1">
    <source>
        <dbReference type="EMBL" id="MCI4395676.1"/>
    </source>
</evidence>
<dbReference type="EMBL" id="CM040483">
    <property type="protein sequence ID" value="MCI4395676.1"/>
    <property type="molecule type" value="Genomic_DNA"/>
</dbReference>